<keyword evidence="1" id="KW-1133">Transmembrane helix</keyword>
<keyword evidence="1" id="KW-0812">Transmembrane</keyword>
<sequence>MMQETILNIEETLNYETEGDDLKNRQDKCYFWCFQIRQFFVYRLPYSKCKIQQIIGIGILIFLFIMASLFVGLCMHEPEESILLIIIIVIIASVSIPTTLYLIVEIIKLGKSSKLDLFNEFIEKKKAMLLNLML</sequence>
<keyword evidence="1" id="KW-0472">Membrane</keyword>
<keyword evidence="3" id="KW-1185">Reference proteome</keyword>
<proteinExistence type="predicted"/>
<gene>
    <name evidence="2" type="ORF">NPIL_517512</name>
</gene>
<evidence type="ECO:0000313" key="2">
    <source>
        <dbReference type="EMBL" id="GFU42254.1"/>
    </source>
</evidence>
<evidence type="ECO:0000313" key="3">
    <source>
        <dbReference type="Proteomes" id="UP000887013"/>
    </source>
</evidence>
<dbReference type="AlphaFoldDB" id="A0A8X6QS65"/>
<feature type="transmembrane region" description="Helical" evidence="1">
    <location>
        <begin position="54"/>
        <end position="75"/>
    </location>
</feature>
<name>A0A8X6QS65_NEPPI</name>
<organism evidence="2 3">
    <name type="scientific">Nephila pilipes</name>
    <name type="common">Giant wood spider</name>
    <name type="synonym">Nephila maculata</name>
    <dbReference type="NCBI Taxonomy" id="299642"/>
    <lineage>
        <taxon>Eukaryota</taxon>
        <taxon>Metazoa</taxon>
        <taxon>Ecdysozoa</taxon>
        <taxon>Arthropoda</taxon>
        <taxon>Chelicerata</taxon>
        <taxon>Arachnida</taxon>
        <taxon>Araneae</taxon>
        <taxon>Araneomorphae</taxon>
        <taxon>Entelegynae</taxon>
        <taxon>Araneoidea</taxon>
        <taxon>Nephilidae</taxon>
        <taxon>Nephila</taxon>
    </lineage>
</organism>
<dbReference type="Proteomes" id="UP000887013">
    <property type="component" value="Unassembled WGS sequence"/>
</dbReference>
<reference evidence="2" key="1">
    <citation type="submission" date="2020-08" db="EMBL/GenBank/DDBJ databases">
        <title>Multicomponent nature underlies the extraordinary mechanical properties of spider dragline silk.</title>
        <authorList>
            <person name="Kono N."/>
            <person name="Nakamura H."/>
            <person name="Mori M."/>
            <person name="Yoshida Y."/>
            <person name="Ohtoshi R."/>
            <person name="Malay A.D."/>
            <person name="Moran D.A.P."/>
            <person name="Tomita M."/>
            <person name="Numata K."/>
            <person name="Arakawa K."/>
        </authorList>
    </citation>
    <scope>NUCLEOTIDE SEQUENCE</scope>
</reference>
<protein>
    <submittedName>
        <fullName evidence="2">Uncharacterized protein</fullName>
    </submittedName>
</protein>
<comment type="caution">
    <text evidence="2">The sequence shown here is derived from an EMBL/GenBank/DDBJ whole genome shotgun (WGS) entry which is preliminary data.</text>
</comment>
<evidence type="ECO:0000256" key="1">
    <source>
        <dbReference type="SAM" id="Phobius"/>
    </source>
</evidence>
<accession>A0A8X6QS65</accession>
<feature type="transmembrane region" description="Helical" evidence="1">
    <location>
        <begin position="81"/>
        <end position="104"/>
    </location>
</feature>
<dbReference type="EMBL" id="BMAW01085295">
    <property type="protein sequence ID" value="GFU42254.1"/>
    <property type="molecule type" value="Genomic_DNA"/>
</dbReference>